<dbReference type="EMBL" id="JAGKQM010001164">
    <property type="protein sequence ID" value="KAH0852271.1"/>
    <property type="molecule type" value="Genomic_DNA"/>
</dbReference>
<sequence length="114" mass="13497">MYTAVDRKDTMISNEYQHYMANLEKKKDKEKASSEEEDDVSVSEDDVSLSEFEEEYEIATKEVQLKTEDADALEANNEKKDELCIGMEFLHFIPIVYPNTQYKYFIYFGYYLIL</sequence>
<proteinExistence type="predicted"/>
<organism evidence="2 3">
    <name type="scientific">Brassica napus</name>
    <name type="common">Rape</name>
    <dbReference type="NCBI Taxonomy" id="3708"/>
    <lineage>
        <taxon>Eukaryota</taxon>
        <taxon>Viridiplantae</taxon>
        <taxon>Streptophyta</taxon>
        <taxon>Embryophyta</taxon>
        <taxon>Tracheophyta</taxon>
        <taxon>Spermatophyta</taxon>
        <taxon>Magnoliopsida</taxon>
        <taxon>eudicotyledons</taxon>
        <taxon>Gunneridae</taxon>
        <taxon>Pentapetalae</taxon>
        <taxon>rosids</taxon>
        <taxon>malvids</taxon>
        <taxon>Brassicales</taxon>
        <taxon>Brassicaceae</taxon>
        <taxon>Brassiceae</taxon>
        <taxon>Brassica</taxon>
    </lineage>
</organism>
<feature type="region of interest" description="Disordered" evidence="1">
    <location>
        <begin position="25"/>
        <end position="50"/>
    </location>
</feature>
<feature type="compositionally biased region" description="Acidic residues" evidence="1">
    <location>
        <begin position="35"/>
        <end position="50"/>
    </location>
</feature>
<keyword evidence="3" id="KW-1185">Reference proteome</keyword>
<evidence type="ECO:0000313" key="2">
    <source>
        <dbReference type="EMBL" id="KAH0852271.1"/>
    </source>
</evidence>
<reference evidence="2 3" key="1">
    <citation type="submission" date="2021-05" db="EMBL/GenBank/DDBJ databases">
        <title>Genome Assembly of Synthetic Allotetraploid Brassica napus Reveals Homoeologous Exchanges between Subgenomes.</title>
        <authorList>
            <person name="Davis J.T."/>
        </authorList>
    </citation>
    <scope>NUCLEOTIDE SEQUENCE [LARGE SCALE GENOMIC DNA]</scope>
    <source>
        <strain evidence="3">cv. Da-Ae</strain>
        <tissue evidence="2">Seedling</tissue>
    </source>
</reference>
<feature type="compositionally biased region" description="Basic and acidic residues" evidence="1">
    <location>
        <begin position="25"/>
        <end position="34"/>
    </location>
</feature>
<protein>
    <submittedName>
        <fullName evidence="2">Uncharacterized protein</fullName>
    </submittedName>
</protein>
<name>A0ABQ7X8Q7_BRANA</name>
<dbReference type="Proteomes" id="UP000824890">
    <property type="component" value="Unassembled WGS sequence"/>
</dbReference>
<comment type="caution">
    <text evidence="2">The sequence shown here is derived from an EMBL/GenBank/DDBJ whole genome shotgun (WGS) entry which is preliminary data.</text>
</comment>
<evidence type="ECO:0000313" key="3">
    <source>
        <dbReference type="Proteomes" id="UP000824890"/>
    </source>
</evidence>
<gene>
    <name evidence="2" type="ORF">HID58_094113</name>
</gene>
<accession>A0ABQ7X8Q7</accession>
<evidence type="ECO:0000256" key="1">
    <source>
        <dbReference type="SAM" id="MobiDB-lite"/>
    </source>
</evidence>